<dbReference type="OrthoDB" id="10422978at2759"/>
<reference evidence="1" key="1">
    <citation type="submission" date="2022-08" db="EMBL/GenBank/DDBJ databases">
        <authorList>
            <person name="Kallberg Y."/>
            <person name="Tangrot J."/>
            <person name="Rosling A."/>
        </authorList>
    </citation>
    <scope>NUCLEOTIDE SEQUENCE</scope>
    <source>
        <strain evidence="1">Wild A</strain>
    </source>
</reference>
<proteinExistence type="predicted"/>
<gene>
    <name evidence="1" type="ORF">FWILDA_LOCUS8938</name>
</gene>
<evidence type="ECO:0000313" key="1">
    <source>
        <dbReference type="EMBL" id="CAI2179138.1"/>
    </source>
</evidence>
<comment type="caution">
    <text evidence="1">The sequence shown here is derived from an EMBL/GenBank/DDBJ whole genome shotgun (WGS) entry which is preliminary data.</text>
</comment>
<evidence type="ECO:0000313" key="2">
    <source>
        <dbReference type="Proteomes" id="UP001153678"/>
    </source>
</evidence>
<keyword evidence="2" id="KW-1185">Reference proteome</keyword>
<sequence length="92" mass="10527">MNGIIKGSNKKLFVEELKIIYAMPPLRDPFTNFFYQKFINIDRESCLRSNHAVKSASVSPRLNRKQTVFLTRLKKSSVEIGHLEMSGGVNIQ</sequence>
<dbReference type="AlphaFoldDB" id="A0A9W4SU34"/>
<accession>A0A9W4SU34</accession>
<dbReference type="EMBL" id="CAMKVN010002000">
    <property type="protein sequence ID" value="CAI2179138.1"/>
    <property type="molecule type" value="Genomic_DNA"/>
</dbReference>
<protein>
    <submittedName>
        <fullName evidence="1">835_t:CDS:1</fullName>
    </submittedName>
</protein>
<dbReference type="Proteomes" id="UP001153678">
    <property type="component" value="Unassembled WGS sequence"/>
</dbReference>
<organism evidence="1 2">
    <name type="scientific">Funneliformis geosporum</name>
    <dbReference type="NCBI Taxonomy" id="1117311"/>
    <lineage>
        <taxon>Eukaryota</taxon>
        <taxon>Fungi</taxon>
        <taxon>Fungi incertae sedis</taxon>
        <taxon>Mucoromycota</taxon>
        <taxon>Glomeromycotina</taxon>
        <taxon>Glomeromycetes</taxon>
        <taxon>Glomerales</taxon>
        <taxon>Glomeraceae</taxon>
        <taxon>Funneliformis</taxon>
    </lineage>
</organism>
<name>A0A9W4SU34_9GLOM</name>